<dbReference type="SMART" id="SM00382">
    <property type="entry name" value="AAA"/>
    <property type="match status" value="1"/>
</dbReference>
<dbReference type="KEGG" id="npv:OHM77_03195"/>
<proteinExistence type="predicted"/>
<dbReference type="Pfam" id="PF13177">
    <property type="entry name" value="DNA_pol3_delta2"/>
    <property type="match status" value="1"/>
</dbReference>
<dbReference type="SUPFAM" id="SSF52540">
    <property type="entry name" value="P-loop containing nucleoside triphosphate hydrolases"/>
    <property type="match status" value="1"/>
</dbReference>
<keyword evidence="2" id="KW-0548">Nucleotidyltransferase</keyword>
<dbReference type="PANTHER" id="PTHR11669:SF8">
    <property type="entry name" value="DNA POLYMERASE III SUBUNIT DELTA"/>
    <property type="match status" value="1"/>
</dbReference>
<organism evidence="2">
    <name type="scientific">Candidatus Nitricoxidivorans perseverans</name>
    <dbReference type="NCBI Taxonomy" id="2975601"/>
    <lineage>
        <taxon>Bacteria</taxon>
        <taxon>Pseudomonadati</taxon>
        <taxon>Pseudomonadota</taxon>
        <taxon>Betaproteobacteria</taxon>
        <taxon>Nitrosomonadales</taxon>
        <taxon>Sterolibacteriaceae</taxon>
        <taxon>Candidatus Nitricoxidivorans</taxon>
    </lineage>
</organism>
<dbReference type="GO" id="GO:0008408">
    <property type="term" value="F:3'-5' exonuclease activity"/>
    <property type="evidence" value="ECO:0007669"/>
    <property type="project" value="InterPro"/>
</dbReference>
<gene>
    <name evidence="2" type="primary">holB</name>
    <name evidence="2" type="ORF">OHM77_03195</name>
</gene>
<dbReference type="GO" id="GO:0006261">
    <property type="term" value="P:DNA-templated DNA replication"/>
    <property type="evidence" value="ECO:0007669"/>
    <property type="project" value="TreeGrafter"/>
</dbReference>
<name>A0AA49FLL0_9PROT</name>
<keyword evidence="2" id="KW-0808">Transferase</keyword>
<dbReference type="AlphaFoldDB" id="A0AA49FLL0"/>
<dbReference type="Proteomes" id="UP001234916">
    <property type="component" value="Chromosome"/>
</dbReference>
<dbReference type="EC" id="2.7.7.7" evidence="2"/>
<sequence>MNLKKSLQVSVDKVYSWNAPLWRQLWDAGSGPPHALLLAGPPGVGKSVFADALAERLLCENRSGDTACGACPSCHWLAGGNHPDFRRVIPEADAEDTAETEAGSSKKKASTQIRIDQIRELEDFVYMGGHRNRGRVILVEPADAMNPAAANSLLKILEEPPATVYFILITQKWRRLLPTIRSRCRLLMFPRPSLEVAQKWLEGQGAADAAQLLPMMGGAPLRALNEVERGRAPLWNGLADILANPGTDPLALATRWESQIKNGDGLTMEDLVAVIQKWVFDLAHGRMAGKRRFFAGTKMEEAAWTKIPGLIRCYDEILRVRALASHPLNAKLFLEDIAARYLRALAT</sequence>
<reference evidence="2" key="1">
    <citation type="journal article" date="2023" name="Nat. Microbiol.">
        <title>Enrichment and characterization of a nitric oxide-reducing microbial community in a continuous bioreactor.</title>
        <authorList>
            <person name="Garrido-Amador P."/>
            <person name="Stortenbeker N."/>
            <person name="Wessels H.J.C.T."/>
            <person name="Speth D.R."/>
            <person name="Garcia-Heredia I."/>
            <person name="Kartal B."/>
        </authorList>
    </citation>
    <scope>NUCLEOTIDE SEQUENCE</scope>
    <source>
        <strain evidence="2">MAG1</strain>
    </source>
</reference>
<dbReference type="GO" id="GO:0003887">
    <property type="term" value="F:DNA-directed DNA polymerase activity"/>
    <property type="evidence" value="ECO:0007669"/>
    <property type="project" value="UniProtKB-EC"/>
</dbReference>
<dbReference type="InterPro" id="IPR003593">
    <property type="entry name" value="AAA+_ATPase"/>
</dbReference>
<dbReference type="NCBIfam" id="TIGR00678">
    <property type="entry name" value="holB"/>
    <property type="match status" value="1"/>
</dbReference>
<evidence type="ECO:0000313" key="2">
    <source>
        <dbReference type="EMBL" id="WIM06311.1"/>
    </source>
</evidence>
<accession>A0AA49FLL0</accession>
<dbReference type="InterPro" id="IPR004622">
    <property type="entry name" value="DNA_pol_HolB"/>
</dbReference>
<protein>
    <submittedName>
        <fullName evidence="2">DNA polymerase III subunit delta</fullName>
        <ecNumber evidence="2">2.7.7.7</ecNumber>
    </submittedName>
</protein>
<dbReference type="InterPro" id="IPR050238">
    <property type="entry name" value="DNA_Rep/Repair_Clamp_Loader"/>
</dbReference>
<dbReference type="Gene3D" id="3.40.50.300">
    <property type="entry name" value="P-loop containing nucleotide triphosphate hydrolases"/>
    <property type="match status" value="1"/>
</dbReference>
<feature type="domain" description="AAA+ ATPase" evidence="1">
    <location>
        <begin position="32"/>
        <end position="193"/>
    </location>
</feature>
<evidence type="ECO:0000259" key="1">
    <source>
        <dbReference type="SMART" id="SM00382"/>
    </source>
</evidence>
<dbReference type="EMBL" id="CP107246">
    <property type="protein sequence ID" value="WIM06311.1"/>
    <property type="molecule type" value="Genomic_DNA"/>
</dbReference>
<dbReference type="InterPro" id="IPR027417">
    <property type="entry name" value="P-loop_NTPase"/>
</dbReference>
<dbReference type="PANTHER" id="PTHR11669">
    <property type="entry name" value="REPLICATION FACTOR C / DNA POLYMERASE III GAMMA-TAU SUBUNIT"/>
    <property type="match status" value="1"/>
</dbReference>
<dbReference type="GO" id="GO:0009360">
    <property type="term" value="C:DNA polymerase III complex"/>
    <property type="evidence" value="ECO:0007669"/>
    <property type="project" value="TreeGrafter"/>
</dbReference>